<evidence type="ECO:0000313" key="2">
    <source>
        <dbReference type="Proteomes" id="UP000235371"/>
    </source>
</evidence>
<proteinExistence type="predicted"/>
<accession>A0A2J6T1T0</accession>
<gene>
    <name evidence="1" type="ORF">K444DRAFT_42154</name>
</gene>
<keyword evidence="2" id="KW-1185">Reference proteome</keyword>
<dbReference type="Proteomes" id="UP000235371">
    <property type="component" value="Unassembled WGS sequence"/>
</dbReference>
<dbReference type="AlphaFoldDB" id="A0A2J6T1T0"/>
<reference evidence="1 2" key="1">
    <citation type="submission" date="2016-04" db="EMBL/GenBank/DDBJ databases">
        <title>A degradative enzymes factory behind the ericoid mycorrhizal symbiosis.</title>
        <authorList>
            <consortium name="DOE Joint Genome Institute"/>
            <person name="Martino E."/>
            <person name="Morin E."/>
            <person name="Grelet G."/>
            <person name="Kuo A."/>
            <person name="Kohler A."/>
            <person name="Daghino S."/>
            <person name="Barry K."/>
            <person name="Choi C."/>
            <person name="Cichocki N."/>
            <person name="Clum A."/>
            <person name="Copeland A."/>
            <person name="Hainaut M."/>
            <person name="Haridas S."/>
            <person name="Labutti K."/>
            <person name="Lindquist E."/>
            <person name="Lipzen A."/>
            <person name="Khouja H.-R."/>
            <person name="Murat C."/>
            <person name="Ohm R."/>
            <person name="Olson A."/>
            <person name="Spatafora J."/>
            <person name="Veneault-Fourrey C."/>
            <person name="Henrissat B."/>
            <person name="Grigoriev I."/>
            <person name="Martin F."/>
            <person name="Perotto S."/>
        </authorList>
    </citation>
    <scope>NUCLEOTIDE SEQUENCE [LARGE SCALE GENOMIC DNA]</scope>
    <source>
        <strain evidence="1 2">E</strain>
    </source>
</reference>
<name>A0A2J6T1T0_9HELO</name>
<evidence type="ECO:0000313" key="1">
    <source>
        <dbReference type="EMBL" id="PMD56988.1"/>
    </source>
</evidence>
<sequence length="81" mass="9076">MASTRTTQRKCLSLSCACRLSACLSGCLSVSKEITTVRFLCPISKACWLQALLVHVTVPYVRREPRASRFWLPFVVESAKI</sequence>
<dbReference type="GeneID" id="36580789"/>
<organism evidence="1 2">
    <name type="scientific">Hyaloscypha bicolor E</name>
    <dbReference type="NCBI Taxonomy" id="1095630"/>
    <lineage>
        <taxon>Eukaryota</taxon>
        <taxon>Fungi</taxon>
        <taxon>Dikarya</taxon>
        <taxon>Ascomycota</taxon>
        <taxon>Pezizomycotina</taxon>
        <taxon>Leotiomycetes</taxon>
        <taxon>Helotiales</taxon>
        <taxon>Hyaloscyphaceae</taxon>
        <taxon>Hyaloscypha</taxon>
        <taxon>Hyaloscypha bicolor</taxon>
    </lineage>
</organism>
<dbReference type="EMBL" id="KZ613847">
    <property type="protein sequence ID" value="PMD56988.1"/>
    <property type="molecule type" value="Genomic_DNA"/>
</dbReference>
<dbReference type="InParanoid" id="A0A2J6T1T0"/>
<protein>
    <submittedName>
        <fullName evidence="1">Uncharacterized protein</fullName>
    </submittedName>
</protein>
<dbReference type="RefSeq" id="XP_024733892.1">
    <property type="nucleotide sequence ID" value="XM_024872709.1"/>
</dbReference>